<organism evidence="1">
    <name type="scientific">viral metagenome</name>
    <dbReference type="NCBI Taxonomy" id="1070528"/>
    <lineage>
        <taxon>unclassified sequences</taxon>
        <taxon>metagenomes</taxon>
        <taxon>organismal metagenomes</taxon>
    </lineage>
</organism>
<name>A0A6C0AIQ3_9ZZZZ</name>
<dbReference type="EMBL" id="MN740642">
    <property type="protein sequence ID" value="QHS79340.1"/>
    <property type="molecule type" value="Genomic_DNA"/>
</dbReference>
<evidence type="ECO:0000313" key="1">
    <source>
        <dbReference type="EMBL" id="QHS79340.1"/>
    </source>
</evidence>
<sequence length="74" mass="8796">MGFRYVLVNHTLKVIEDTGLENVWNMMNFLIRERGWTLTDKVDMLYEGNETSWDKIGKCVKSGYKSHYQAWSFN</sequence>
<dbReference type="AlphaFoldDB" id="A0A6C0AIQ3"/>
<reference evidence="1" key="1">
    <citation type="journal article" date="2020" name="Nature">
        <title>Giant virus diversity and host interactions through global metagenomics.</title>
        <authorList>
            <person name="Schulz F."/>
            <person name="Roux S."/>
            <person name="Paez-Espino D."/>
            <person name="Jungbluth S."/>
            <person name="Walsh D.A."/>
            <person name="Denef V.J."/>
            <person name="McMahon K.D."/>
            <person name="Konstantinidis K.T."/>
            <person name="Eloe-Fadrosh E.A."/>
            <person name="Kyrpides N.C."/>
            <person name="Woyke T."/>
        </authorList>
    </citation>
    <scope>NUCLEOTIDE SEQUENCE</scope>
    <source>
        <strain evidence="1">GVMAG-S-1035237-23</strain>
    </source>
</reference>
<protein>
    <submittedName>
        <fullName evidence="1">Uncharacterized protein</fullName>
    </submittedName>
</protein>
<accession>A0A6C0AIQ3</accession>
<proteinExistence type="predicted"/>